<dbReference type="Proteomes" id="UP000259030">
    <property type="component" value="Chromosome"/>
</dbReference>
<evidence type="ECO:0000256" key="1">
    <source>
        <dbReference type="SAM" id="SignalP"/>
    </source>
</evidence>
<evidence type="ECO:0000313" key="2">
    <source>
        <dbReference type="EMBL" id="ASN80669.1"/>
    </source>
</evidence>
<keyword evidence="3" id="KW-1185">Reference proteome</keyword>
<dbReference type="EMBL" id="CP021081">
    <property type="protein sequence ID" value="ASN80669.1"/>
    <property type="molecule type" value="Genomic_DNA"/>
</dbReference>
<dbReference type="AlphaFoldDB" id="A0A221SVI4"/>
<dbReference type="KEGG" id="dfc:DFI_06335"/>
<dbReference type="PROSITE" id="PS51257">
    <property type="entry name" value="PROKAR_LIPOPROTEIN"/>
    <property type="match status" value="1"/>
</dbReference>
<gene>
    <name evidence="2" type="ORF">DFI_06335</name>
</gene>
<name>A0A221SVI4_9DEIO</name>
<sequence>MKRLAALPLLGLALLSACTPGTPDTTPPAVTLSGSPLTQAGVVTYTANVSDASAVQRVEFYQGSTLIETDTTAPYTTSRFNVDLTAPTALTAKAYDEAGNVGGTSVTINQASYQGQYAWVAFTDPNDLEASLVAEGISVFYGQTPTNSGDVLGLGEYGRFTPQPEQYGLAAIGLATDGGERYLATQFFPDVEGEPSYLYAEDFDAQFTNVEGTPVFAGAAWFDPMSANSAQTYFLMVRVTADPFATVTATAKRRALEQARASVGNQLTAQRLAGVDRSAFRSAQATFRSALGR</sequence>
<accession>A0A221SVI4</accession>
<feature type="signal peptide" evidence="1">
    <location>
        <begin position="1"/>
        <end position="23"/>
    </location>
</feature>
<dbReference type="RefSeq" id="WP_027462558.1">
    <property type="nucleotide sequence ID" value="NZ_CP021081.1"/>
</dbReference>
<protein>
    <submittedName>
        <fullName evidence="2">Uncharacterized protein</fullName>
    </submittedName>
</protein>
<proteinExistence type="predicted"/>
<evidence type="ECO:0000313" key="3">
    <source>
        <dbReference type="Proteomes" id="UP000259030"/>
    </source>
</evidence>
<dbReference type="Gene3D" id="2.60.40.10">
    <property type="entry name" value="Immunoglobulins"/>
    <property type="match status" value="1"/>
</dbReference>
<keyword evidence="1" id="KW-0732">Signal</keyword>
<dbReference type="Pfam" id="PF17957">
    <property type="entry name" value="Big_7"/>
    <property type="match status" value="1"/>
</dbReference>
<dbReference type="InterPro" id="IPR013783">
    <property type="entry name" value="Ig-like_fold"/>
</dbReference>
<organism evidence="2 3">
    <name type="scientific">Deinococcus ficus</name>
    <dbReference type="NCBI Taxonomy" id="317577"/>
    <lineage>
        <taxon>Bacteria</taxon>
        <taxon>Thermotogati</taxon>
        <taxon>Deinococcota</taxon>
        <taxon>Deinococci</taxon>
        <taxon>Deinococcales</taxon>
        <taxon>Deinococcaceae</taxon>
        <taxon>Deinococcus</taxon>
    </lineage>
</organism>
<feature type="chain" id="PRO_5011280041" evidence="1">
    <location>
        <begin position="24"/>
        <end position="293"/>
    </location>
</feature>
<dbReference type="STRING" id="317577.GCA_000419625_02647"/>
<reference evidence="2 3" key="1">
    <citation type="submission" date="2017-05" db="EMBL/GenBank/DDBJ databases">
        <title>The complete genome sequence of Deinococcus ficus isolated from the rhizosphere of the Ficus religiosa L. in Taiwan.</title>
        <authorList>
            <person name="Wu K.-M."/>
            <person name="Liao T.-L."/>
            <person name="Liu Y.-M."/>
            <person name="Young C.-C."/>
            <person name="Tsai S.-F."/>
        </authorList>
    </citation>
    <scope>NUCLEOTIDE SEQUENCE [LARGE SCALE GENOMIC DNA]</scope>
    <source>
        <strain evidence="2 3">CC-FR2-10</strain>
    </source>
</reference>